<evidence type="ECO:0000259" key="3">
    <source>
        <dbReference type="PROSITE" id="PS51718"/>
    </source>
</evidence>
<dbReference type="InterPro" id="IPR027417">
    <property type="entry name" value="P-loop_NTPase"/>
</dbReference>
<keyword evidence="5" id="KW-1185">Reference proteome</keyword>
<dbReference type="RefSeq" id="XP_022284760.1">
    <property type="nucleotide sequence ID" value="XM_022428240.1"/>
</dbReference>
<dbReference type="PROSITE" id="PS51718">
    <property type="entry name" value="G_DYNAMIN_2"/>
    <property type="match status" value="1"/>
</dbReference>
<feature type="domain" description="Dynamin-type G" evidence="3">
    <location>
        <begin position="135"/>
        <end position="465"/>
    </location>
</feature>
<feature type="region of interest" description="Disordered" evidence="1">
    <location>
        <begin position="1"/>
        <end position="86"/>
    </location>
</feature>
<dbReference type="GO" id="GO:0005874">
    <property type="term" value="C:microtubule"/>
    <property type="evidence" value="ECO:0007669"/>
    <property type="project" value="TreeGrafter"/>
</dbReference>
<dbReference type="STRING" id="1380566.A0A179G8X9"/>
<dbReference type="PRINTS" id="PR00195">
    <property type="entry name" value="DYNAMIN"/>
</dbReference>
<feature type="compositionally biased region" description="Polar residues" evidence="1">
    <location>
        <begin position="40"/>
        <end position="58"/>
    </location>
</feature>
<dbReference type="InterPro" id="IPR030381">
    <property type="entry name" value="G_DYNAMIN_dom"/>
</dbReference>
<gene>
    <name evidence="4" type="ORF">VFPPC_01805</name>
</gene>
<dbReference type="Proteomes" id="UP000078397">
    <property type="component" value="Unassembled WGS sequence"/>
</dbReference>
<dbReference type="InterPro" id="IPR003130">
    <property type="entry name" value="GED"/>
</dbReference>
<dbReference type="PANTHER" id="PTHR11566">
    <property type="entry name" value="DYNAMIN"/>
    <property type="match status" value="1"/>
</dbReference>
<feature type="domain" description="GED" evidence="2">
    <location>
        <begin position="822"/>
        <end position="918"/>
    </location>
</feature>
<proteinExistence type="predicted"/>
<dbReference type="Gene3D" id="3.40.50.300">
    <property type="entry name" value="P-loop containing nucleotide triphosphate hydrolases"/>
    <property type="match status" value="1"/>
</dbReference>
<dbReference type="GO" id="GO:0005886">
    <property type="term" value="C:plasma membrane"/>
    <property type="evidence" value="ECO:0007669"/>
    <property type="project" value="TreeGrafter"/>
</dbReference>
<feature type="compositionally biased region" description="Low complexity" evidence="1">
    <location>
        <begin position="924"/>
        <end position="936"/>
    </location>
</feature>
<dbReference type="GO" id="GO:0003924">
    <property type="term" value="F:GTPase activity"/>
    <property type="evidence" value="ECO:0007669"/>
    <property type="project" value="InterPro"/>
</dbReference>
<reference evidence="4 5" key="1">
    <citation type="journal article" date="2016" name="PLoS Pathog.">
        <title>Biosynthesis of antibiotic leucinostatins in bio-control fungus Purpureocillium lilacinum and their inhibition on phytophthora revealed by genome mining.</title>
        <authorList>
            <person name="Wang G."/>
            <person name="Liu Z."/>
            <person name="Lin R."/>
            <person name="Li E."/>
            <person name="Mao Z."/>
            <person name="Ling J."/>
            <person name="Yang Y."/>
            <person name="Yin W.B."/>
            <person name="Xie B."/>
        </authorList>
    </citation>
    <scope>NUCLEOTIDE SEQUENCE [LARGE SCALE GENOMIC DNA]</scope>
    <source>
        <strain evidence="4">170</strain>
    </source>
</reference>
<feature type="compositionally biased region" description="Basic residues" evidence="1">
    <location>
        <begin position="1"/>
        <end position="13"/>
    </location>
</feature>
<dbReference type="InterPro" id="IPR001401">
    <property type="entry name" value="Dynamin_GTPase"/>
</dbReference>
<evidence type="ECO:0000259" key="2">
    <source>
        <dbReference type="PROSITE" id="PS51388"/>
    </source>
</evidence>
<dbReference type="Pfam" id="PF02212">
    <property type="entry name" value="GED"/>
    <property type="match status" value="1"/>
</dbReference>
<feature type="region of interest" description="Disordered" evidence="1">
    <location>
        <begin position="924"/>
        <end position="954"/>
    </location>
</feature>
<dbReference type="EMBL" id="LSBJ02000001">
    <property type="protein sequence ID" value="OAQ74264.2"/>
    <property type="molecule type" value="Genomic_DNA"/>
</dbReference>
<dbReference type="InterPro" id="IPR020850">
    <property type="entry name" value="GED_dom"/>
</dbReference>
<dbReference type="AlphaFoldDB" id="A0A179G8X9"/>
<dbReference type="GO" id="GO:0005525">
    <property type="term" value="F:GTP binding"/>
    <property type="evidence" value="ECO:0007669"/>
    <property type="project" value="InterPro"/>
</dbReference>
<dbReference type="GO" id="GO:0005737">
    <property type="term" value="C:cytoplasm"/>
    <property type="evidence" value="ECO:0007669"/>
    <property type="project" value="TreeGrafter"/>
</dbReference>
<dbReference type="Pfam" id="PF00350">
    <property type="entry name" value="Dynamin_N"/>
    <property type="match status" value="1"/>
</dbReference>
<evidence type="ECO:0000256" key="1">
    <source>
        <dbReference type="SAM" id="MobiDB-lite"/>
    </source>
</evidence>
<dbReference type="InterPro" id="IPR022812">
    <property type="entry name" value="Dynamin"/>
</dbReference>
<comment type="caution">
    <text evidence="4">The sequence shown here is derived from an EMBL/GenBank/DDBJ whole genome shotgun (WGS) entry which is preliminary data.</text>
</comment>
<dbReference type="GO" id="GO:0008017">
    <property type="term" value="F:microtubule binding"/>
    <property type="evidence" value="ECO:0007669"/>
    <property type="project" value="TreeGrafter"/>
</dbReference>
<dbReference type="SMART" id="SM00053">
    <property type="entry name" value="DYNc"/>
    <property type="match status" value="1"/>
</dbReference>
<dbReference type="Gene3D" id="1.20.120.1240">
    <property type="entry name" value="Dynamin, middle domain"/>
    <property type="match status" value="1"/>
</dbReference>
<dbReference type="PROSITE" id="PS51388">
    <property type="entry name" value="GED"/>
    <property type="match status" value="1"/>
</dbReference>
<evidence type="ECO:0000313" key="5">
    <source>
        <dbReference type="Proteomes" id="UP000078397"/>
    </source>
</evidence>
<evidence type="ECO:0000313" key="4">
    <source>
        <dbReference type="EMBL" id="OAQ74264.2"/>
    </source>
</evidence>
<feature type="region of interest" description="Disordered" evidence="1">
    <location>
        <begin position="562"/>
        <end position="602"/>
    </location>
</feature>
<dbReference type="InterPro" id="IPR045063">
    <property type="entry name" value="Dynamin_N"/>
</dbReference>
<dbReference type="KEGG" id="pchm:VFPPC_01805"/>
<protein>
    <submittedName>
        <fullName evidence="4">Dynamin family protein</fullName>
    </submittedName>
</protein>
<dbReference type="GeneID" id="28845567"/>
<dbReference type="GO" id="GO:0031623">
    <property type="term" value="P:receptor internalization"/>
    <property type="evidence" value="ECO:0007669"/>
    <property type="project" value="TreeGrafter"/>
</dbReference>
<dbReference type="CDD" id="cd08771">
    <property type="entry name" value="DLP_1"/>
    <property type="match status" value="1"/>
</dbReference>
<sequence length="954" mass="107806">MATATVRRHRRGNGSRPIKRDPDSSLTEPFEQEGHDEQDAPSTFNYDVISTLNNTSRISRQERSDAPPPSERSAETGPLFREVRSRPVVNDVPVGSPISNHDDSFFHTSFQDIGKKLKACNDTLGELQQLGVSHDVQLPELVLVGDQSAGKSSLMSGLANLDLPRSEGTCTRCPLHIRVSRNSDWSCRVWLRKEYSFEPPADRPIAESDVTDADPFYPWRKQAVTAVHEFKTMQDKSQIEDVLRWAQIAILNDDKPHGLFIPGSGGIAINTPIEEAAAGTVAKFSPNVVALEIKGPDLPDLSFYDMPGIFQNPADAKDDYLVNVVRNLSRAYIQHPSAIIICSMPMNSDAENSSTFGLTRRLGATLRTIGVLTKADLLPEAGNHDQWLSIMKGRTHHTGLGYFITSRPQGKDLDDLKKWEELIFESRSIGNWPSGFHEFSDRCGVEKLKSFLSERLGEEFVKSLPNIKHKVKSHLDKIKKALATLPELPENVELEIQTGLMTFADSARFKLDDFMRHFNTLPRNFRNCLLDTKPKFTLKDQSDFPVYEISDDELDTASIATATATTTPTTKRRTAPANITPSKRPRLDNHLNGASSNGHIKPEEQNGLALRESSAIPSRLPPPQAKKVLFPEPFAEFTTIGRGFRTLRQVREEIEAKIRSGMPDRTSDEVYIDLVIESVRPWKKPMDAFIKQAMRDLQTDLESTLNKALEGLKKRFIYQEAKRHLRKFLEEHRRQTEHDLVLLYNDETQRLLTFNETAFKQYRDEEHMELTRFRHYMRLKAVGPDPGKYVPGDQLTEDKRVQDTKKRDAEMLRLGPDQFAREIEVVAYVRGYYRLAALRFADTVSQRIICRMIPAIRRELPYYLSEKLGIRGPCAASVYERLMEEDEATAAKRETLKVEKEKFEKALASIEQLETGAATAASMSSMASVSMTQSSTQRIESVMDLDGGVEEDEV</sequence>
<dbReference type="OrthoDB" id="5061070at2759"/>
<organism evidence="4 5">
    <name type="scientific">Pochonia chlamydosporia 170</name>
    <dbReference type="NCBI Taxonomy" id="1380566"/>
    <lineage>
        <taxon>Eukaryota</taxon>
        <taxon>Fungi</taxon>
        <taxon>Dikarya</taxon>
        <taxon>Ascomycota</taxon>
        <taxon>Pezizomycotina</taxon>
        <taxon>Sordariomycetes</taxon>
        <taxon>Hypocreomycetidae</taxon>
        <taxon>Hypocreales</taxon>
        <taxon>Clavicipitaceae</taxon>
        <taxon>Pochonia</taxon>
    </lineage>
</organism>
<name>A0A179G8X9_METCM</name>
<dbReference type="SUPFAM" id="SSF52540">
    <property type="entry name" value="P-loop containing nucleoside triphosphate hydrolases"/>
    <property type="match status" value="1"/>
</dbReference>
<dbReference type="PANTHER" id="PTHR11566:SF131">
    <property type="entry name" value="GTPASE, PUTATIVE (AFU_ORTHOLOGUE AFUA_6G07630)-RELATED"/>
    <property type="match status" value="1"/>
</dbReference>
<accession>A0A179G8X9</accession>